<organism evidence="10 11">
    <name type="scientific">Mandrillus leucophaeus</name>
    <name type="common">Drill</name>
    <name type="synonym">Papio leucophaeus</name>
    <dbReference type="NCBI Taxonomy" id="9568"/>
    <lineage>
        <taxon>Eukaryota</taxon>
        <taxon>Metazoa</taxon>
        <taxon>Chordata</taxon>
        <taxon>Craniata</taxon>
        <taxon>Vertebrata</taxon>
        <taxon>Euteleostomi</taxon>
        <taxon>Mammalia</taxon>
        <taxon>Eutheria</taxon>
        <taxon>Euarchontoglires</taxon>
        <taxon>Primates</taxon>
        <taxon>Haplorrhini</taxon>
        <taxon>Catarrhini</taxon>
        <taxon>Cercopithecidae</taxon>
        <taxon>Cercopithecinae</taxon>
        <taxon>Mandrillus</taxon>
    </lineage>
</organism>
<evidence type="ECO:0000256" key="2">
    <source>
        <dbReference type="ARBA" id="ARBA00007026"/>
    </source>
</evidence>
<evidence type="ECO:0000256" key="1">
    <source>
        <dbReference type="ARBA" id="ARBA00004496"/>
    </source>
</evidence>
<feature type="region of interest" description="Disordered" evidence="8">
    <location>
        <begin position="426"/>
        <end position="446"/>
    </location>
</feature>
<dbReference type="InterPro" id="IPR029515">
    <property type="entry name" value="Liprin"/>
</dbReference>
<dbReference type="SMART" id="SM00454">
    <property type="entry name" value="SAM"/>
    <property type="match status" value="3"/>
</dbReference>
<dbReference type="GO" id="GO:0005737">
    <property type="term" value="C:cytoplasm"/>
    <property type="evidence" value="ECO:0007669"/>
    <property type="project" value="UniProtKB-SubCell"/>
</dbReference>
<dbReference type="InterPro" id="IPR037620">
    <property type="entry name" value="LIP-1_SAM_1"/>
</dbReference>
<evidence type="ECO:0000256" key="8">
    <source>
        <dbReference type="SAM" id="MobiDB-lite"/>
    </source>
</evidence>
<keyword evidence="4" id="KW-0597">Phosphoprotein</keyword>
<dbReference type="Proteomes" id="UP000233140">
    <property type="component" value="Unassembled WGS sequence"/>
</dbReference>
<feature type="compositionally biased region" description="Basic and acidic residues" evidence="8">
    <location>
        <begin position="651"/>
        <end position="662"/>
    </location>
</feature>
<dbReference type="Pfam" id="PF25526">
    <property type="entry name" value="LIP-1"/>
    <property type="match status" value="1"/>
</dbReference>
<keyword evidence="6 7" id="KW-0175">Coiled coil</keyword>
<dbReference type="InterPro" id="IPR037622">
    <property type="entry name" value="LIP-1_SAM_3"/>
</dbReference>
<dbReference type="AlphaFoldDB" id="A0A2K5ZY14"/>
<dbReference type="FunFam" id="1.10.150.50:FF:000004">
    <property type="entry name" value="PTPRF interacting protein alpha 1"/>
    <property type="match status" value="1"/>
</dbReference>
<dbReference type="CDD" id="cd09568">
    <property type="entry name" value="SAM_liprin-alpha1_2_3_4_repeat3"/>
    <property type="match status" value="1"/>
</dbReference>
<dbReference type="Pfam" id="PF07647">
    <property type="entry name" value="SAM_2"/>
    <property type="match status" value="1"/>
</dbReference>
<evidence type="ECO:0000313" key="10">
    <source>
        <dbReference type="Ensembl" id="ENSMLEP00000032688.1"/>
    </source>
</evidence>
<feature type="domain" description="SAM" evidence="9">
    <location>
        <begin position="878"/>
        <end position="944"/>
    </location>
</feature>
<evidence type="ECO:0000256" key="6">
    <source>
        <dbReference type="ARBA" id="ARBA00023054"/>
    </source>
</evidence>
<evidence type="ECO:0000256" key="7">
    <source>
        <dbReference type="SAM" id="Coils"/>
    </source>
</evidence>
<feature type="region of interest" description="Disordered" evidence="8">
    <location>
        <begin position="762"/>
        <end position="855"/>
    </location>
</feature>
<feature type="domain" description="SAM" evidence="9">
    <location>
        <begin position="1051"/>
        <end position="1120"/>
    </location>
</feature>
<dbReference type="PANTHER" id="PTHR12587:SF15">
    <property type="entry name" value="LIPRIN-ALPHA-1"/>
    <property type="match status" value="1"/>
</dbReference>
<evidence type="ECO:0000259" key="9">
    <source>
        <dbReference type="PROSITE" id="PS50105"/>
    </source>
</evidence>
<dbReference type="PROSITE" id="PS50105">
    <property type="entry name" value="SAM_DOMAIN"/>
    <property type="match status" value="3"/>
</dbReference>
<feature type="region of interest" description="Disordered" evidence="8">
    <location>
        <begin position="1"/>
        <end position="33"/>
    </location>
</feature>
<name>A0A2K5ZY14_MANLE</name>
<reference evidence="10" key="2">
    <citation type="submission" date="2025-09" db="UniProtKB">
        <authorList>
            <consortium name="Ensembl"/>
        </authorList>
    </citation>
    <scope>IDENTIFICATION</scope>
</reference>
<keyword evidence="3" id="KW-0963">Cytoplasm</keyword>
<accession>A0A2K5ZY14</accession>
<feature type="compositionally biased region" description="Low complexity" evidence="8">
    <location>
        <begin position="686"/>
        <end position="700"/>
    </location>
</feature>
<evidence type="ECO:0000313" key="11">
    <source>
        <dbReference type="Proteomes" id="UP000233140"/>
    </source>
</evidence>
<dbReference type="CDD" id="cd09562">
    <property type="entry name" value="SAM_liprin-alpha1_2_3_4_repeat1"/>
    <property type="match status" value="1"/>
</dbReference>
<feature type="region of interest" description="Disordered" evidence="8">
    <location>
        <begin position="651"/>
        <end position="750"/>
    </location>
</feature>
<feature type="coiled-coil region" evidence="7">
    <location>
        <begin position="469"/>
        <end position="517"/>
    </location>
</feature>
<dbReference type="FunFam" id="1.10.150.50:FF:000003">
    <property type="entry name" value="liprin-alpha-2 isoform X1"/>
    <property type="match status" value="1"/>
</dbReference>
<feature type="region of interest" description="Disordered" evidence="8">
    <location>
        <begin position="224"/>
        <end position="244"/>
    </location>
</feature>
<dbReference type="Gene3D" id="1.10.150.50">
    <property type="entry name" value="Transcription Factor, Ets-1"/>
    <property type="match status" value="3"/>
</dbReference>
<evidence type="ECO:0000256" key="3">
    <source>
        <dbReference type="ARBA" id="ARBA00022490"/>
    </source>
</evidence>
<dbReference type="PANTHER" id="PTHR12587">
    <property type="entry name" value="LAR INTERACTING PROTEIN LIP -RELATED PROTEIN"/>
    <property type="match status" value="1"/>
</dbReference>
<reference evidence="10" key="1">
    <citation type="submission" date="2025-08" db="UniProtKB">
        <authorList>
            <consortium name="Ensembl"/>
        </authorList>
    </citation>
    <scope>IDENTIFICATION</scope>
</reference>
<dbReference type="GO" id="GO:0050808">
    <property type="term" value="P:synapse organization"/>
    <property type="evidence" value="ECO:0007669"/>
    <property type="project" value="TreeGrafter"/>
</dbReference>
<keyword evidence="11" id="KW-1185">Reference proteome</keyword>
<evidence type="ECO:0000256" key="4">
    <source>
        <dbReference type="ARBA" id="ARBA00022553"/>
    </source>
</evidence>
<dbReference type="InterPro" id="IPR001660">
    <property type="entry name" value="SAM"/>
</dbReference>
<dbReference type="CDD" id="cd09565">
    <property type="entry name" value="SAM_liprin-alpha1_2_3_4_repeat2"/>
    <property type="match status" value="1"/>
</dbReference>
<sequence>MMCEVMPTISEAEGPPGGGGSHGSGSPSQPDADSHFEQLMVSMLEERDRLLDTLRETQETLALTQGKLHEVGHERDSLQRQLNTALPQEFAALTKELNVCREQLLEREEEIAELKAERNNTRLLLEHLECLVSRHERSLRMTVVKRQAQSPAGVSSEVEVLKALKSLFEHHKALDEKVRERLRVALERCSLLEEELGATHKELMILKEQNSQKKTLTDGVLDINHEQENTPSTNGKRSSDGSLSHEEDLAKVIELQEIISKQSREQSQMKERLASLSSHVSELEEDLDTARKDLIKSEEMNTKLQRDVREAMAQKEDMEERITTLEKRYLAAQREATSVHDLNDKLENEIANKDSMHRQTEDKNRQLQERLELAEQKLQQTLRKAETLPEVEAELAQRVAALSKAEERHGNIEERLRQMEAQLEEKNQELQRARQREKMNEEHNKRLSDTVDKLLSESNERLQLHLKERMAALEDKNSLLREVENAKKQLEETQHDKDQLVLNIEALRAELDQMRLRGASLHHGRPHLGSVPDFRFPMADGHTDSYSTSAVLRRPQKGRLAALRDEPSKVQTLNEQDWERAQQASVLANVAQAFESDADVSDGEDDRDTLLSSVDLLSPSGQADAHTLAMMLQEQLDAINKEIRLIQEEKENTEQRAEEIESRVGSGSLDNLGRFRSMSSIPPYPASSLASSSPPGSGRSTPRRIPHSPAREVDRLGVMTLLPPSREEVRDDKTTIKCETSPPSSPRALRLDRLHKGALHTVSHEDIRDLRNSTGSQDGPVSNPSSSNSSQDSLHKAPKKKGIKSSIGRLFGKKEKGRPGQTGKEALGQAGVSETDNSSQDALGLSKLGGQAEKNRKLQKKHELLEEARRQGLPFAQWDGPTVVVWLELWVGMPAWYVAACRANVKSGAIMSALSDTEIQREIGISNPLHRLKLRLAIQEIMSLTSPSAPPTSRTTLAYGDMNHEWIGNEWLPSLGLPQYRSYFMECLVDARMLDHLTKKDLRGQLKMVDSFHRNSFQCGIMCLRRLNYDRKELERKREESQSEIKDVLVWSNDRVIRWILSIGLKEYANNLIESGVHGALLALDETFDFSALALLLQIPTQNTQARAVLEREFNNLLVMGTDRRFDENVSGTQRLDSATVRTYSC</sequence>
<protein>
    <submittedName>
        <fullName evidence="10">PTPRF interacting protein alpha 1</fullName>
    </submittedName>
</protein>
<dbReference type="SUPFAM" id="SSF47769">
    <property type="entry name" value="SAM/Pointed domain"/>
    <property type="match status" value="3"/>
</dbReference>
<feature type="domain" description="SAM" evidence="9">
    <location>
        <begin position="970"/>
        <end position="1027"/>
    </location>
</feature>
<dbReference type="InterPro" id="IPR057892">
    <property type="entry name" value="LIP-1_CC2"/>
</dbReference>
<feature type="compositionally biased region" description="Polar residues" evidence="8">
    <location>
        <begin position="832"/>
        <end position="841"/>
    </location>
</feature>
<comment type="subcellular location">
    <subcellularLocation>
        <location evidence="1">Cytoplasm</location>
    </subcellularLocation>
</comment>
<comment type="similarity">
    <text evidence="2">Belongs to the liprin family. Liprin-alpha subfamily.</text>
</comment>
<dbReference type="InterPro" id="IPR013761">
    <property type="entry name" value="SAM/pointed_sf"/>
</dbReference>
<feature type="compositionally biased region" description="Basic and acidic residues" evidence="8">
    <location>
        <begin position="725"/>
        <end position="736"/>
    </location>
</feature>
<dbReference type="GeneTree" id="ENSGT01050000244900"/>
<feature type="coiled-coil region" evidence="7">
    <location>
        <begin position="97"/>
        <end position="131"/>
    </location>
</feature>
<proteinExistence type="inferred from homology"/>
<dbReference type="InterPro" id="IPR037621">
    <property type="entry name" value="LIP-1_SAM_2"/>
</dbReference>
<dbReference type="Pfam" id="PF00536">
    <property type="entry name" value="SAM_1"/>
    <property type="match status" value="1"/>
</dbReference>
<dbReference type="GO" id="GO:0048786">
    <property type="term" value="C:presynaptic active zone"/>
    <property type="evidence" value="ECO:0007669"/>
    <property type="project" value="TreeGrafter"/>
</dbReference>
<feature type="compositionally biased region" description="Basic and acidic residues" evidence="8">
    <location>
        <begin position="762"/>
        <end position="771"/>
    </location>
</feature>
<dbReference type="Ensembl" id="ENSMLET00000056266.1">
    <property type="protein sequence ID" value="ENSMLEP00000032688.1"/>
    <property type="gene ID" value="ENSMLEG00000040535.1"/>
</dbReference>
<keyword evidence="5" id="KW-0677">Repeat</keyword>
<evidence type="ECO:0000256" key="5">
    <source>
        <dbReference type="ARBA" id="ARBA00022737"/>
    </source>
</evidence>
<gene>
    <name evidence="10" type="primary">PPFIA1</name>
</gene>